<dbReference type="Proteomes" id="UP000646523">
    <property type="component" value="Unassembled WGS sequence"/>
</dbReference>
<sequence>MGRYLRRSTGRDRGPDWKLLLLIAAATGTGGVVIFQPSLAAPVAIAVGVATLFNDLLSRRKREDD</sequence>
<keyword evidence="3" id="KW-1185">Reference proteome</keyword>
<proteinExistence type="predicted"/>
<keyword evidence="1" id="KW-1133">Transmembrane helix</keyword>
<keyword evidence="1" id="KW-0472">Membrane</keyword>
<reference evidence="2" key="1">
    <citation type="journal article" date="2014" name="Int. J. Syst. Evol. Microbiol.">
        <title>Complete genome sequence of Corynebacterium casei LMG S-19264T (=DSM 44701T), isolated from a smear-ripened cheese.</title>
        <authorList>
            <consortium name="US DOE Joint Genome Institute (JGI-PGF)"/>
            <person name="Walter F."/>
            <person name="Albersmeier A."/>
            <person name="Kalinowski J."/>
            <person name="Ruckert C."/>
        </authorList>
    </citation>
    <scope>NUCLEOTIDE SEQUENCE</scope>
    <source>
        <strain evidence="2">CGMCC 4.7368</strain>
    </source>
</reference>
<name>A0A917ZA05_9ACTN</name>
<dbReference type="RefSeq" id="WP_189127871.1">
    <property type="nucleotide sequence ID" value="NZ_BMNH01000028.1"/>
</dbReference>
<keyword evidence="1" id="KW-0812">Transmembrane</keyword>
<comment type="caution">
    <text evidence="2">The sequence shown here is derived from an EMBL/GenBank/DDBJ whole genome shotgun (WGS) entry which is preliminary data.</text>
</comment>
<feature type="transmembrane region" description="Helical" evidence="1">
    <location>
        <begin position="20"/>
        <end position="53"/>
    </location>
</feature>
<evidence type="ECO:0000313" key="2">
    <source>
        <dbReference type="EMBL" id="GGO79292.1"/>
    </source>
</evidence>
<evidence type="ECO:0000313" key="3">
    <source>
        <dbReference type="Proteomes" id="UP000646523"/>
    </source>
</evidence>
<organism evidence="2 3">
    <name type="scientific">Nonomuraea cavernae</name>
    <dbReference type="NCBI Taxonomy" id="2045107"/>
    <lineage>
        <taxon>Bacteria</taxon>
        <taxon>Bacillati</taxon>
        <taxon>Actinomycetota</taxon>
        <taxon>Actinomycetes</taxon>
        <taxon>Streptosporangiales</taxon>
        <taxon>Streptosporangiaceae</taxon>
        <taxon>Nonomuraea</taxon>
    </lineage>
</organism>
<protein>
    <submittedName>
        <fullName evidence="2">Uncharacterized protein</fullName>
    </submittedName>
</protein>
<dbReference type="AlphaFoldDB" id="A0A917ZA05"/>
<gene>
    <name evidence="2" type="ORF">GCM10012289_63250</name>
</gene>
<accession>A0A917ZA05</accession>
<dbReference type="EMBL" id="BMNH01000028">
    <property type="protein sequence ID" value="GGO79292.1"/>
    <property type="molecule type" value="Genomic_DNA"/>
</dbReference>
<reference evidence="2" key="2">
    <citation type="submission" date="2020-09" db="EMBL/GenBank/DDBJ databases">
        <authorList>
            <person name="Sun Q."/>
            <person name="Zhou Y."/>
        </authorList>
    </citation>
    <scope>NUCLEOTIDE SEQUENCE</scope>
    <source>
        <strain evidence="2">CGMCC 4.7368</strain>
    </source>
</reference>
<evidence type="ECO:0000256" key="1">
    <source>
        <dbReference type="SAM" id="Phobius"/>
    </source>
</evidence>